<dbReference type="PANTHER" id="PTHR13260">
    <property type="entry name" value="ANAPHASE PROMOTING COMPLEX SUBUNIT 4 APC4"/>
    <property type="match status" value="1"/>
</dbReference>
<dbReference type="OrthoDB" id="10266042at2759"/>
<dbReference type="InterPro" id="IPR024789">
    <property type="entry name" value="APC4"/>
</dbReference>
<evidence type="ECO:0000256" key="5">
    <source>
        <dbReference type="ARBA" id="ARBA00023306"/>
    </source>
</evidence>
<keyword evidence="2" id="KW-0132">Cell division</keyword>
<proteinExistence type="predicted"/>
<dbReference type="Pfam" id="PF12894">
    <property type="entry name" value="ANAPC4_WD40"/>
    <property type="match status" value="1"/>
</dbReference>
<dbReference type="GO" id="GO:0031145">
    <property type="term" value="P:anaphase-promoting complex-dependent catabolic process"/>
    <property type="evidence" value="ECO:0007669"/>
    <property type="project" value="InterPro"/>
</dbReference>
<feature type="domain" description="Anaphase-promoting complex subunit 4 long" evidence="7">
    <location>
        <begin position="305"/>
        <end position="501"/>
    </location>
</feature>
<accession>M2MZT2</accession>
<name>M2MZT2_BAUPA</name>
<dbReference type="eggNOG" id="KOG4640">
    <property type="taxonomic scope" value="Eukaryota"/>
</dbReference>
<dbReference type="GO" id="GO:0034399">
    <property type="term" value="C:nuclear periphery"/>
    <property type="evidence" value="ECO:0007669"/>
    <property type="project" value="TreeGrafter"/>
</dbReference>
<dbReference type="PANTHER" id="PTHR13260:SF0">
    <property type="entry name" value="ANAPHASE-PROMOTING COMPLEX SUBUNIT 4"/>
    <property type="match status" value="1"/>
</dbReference>
<dbReference type="GO" id="GO:0070979">
    <property type="term" value="P:protein K11-linked ubiquitination"/>
    <property type="evidence" value="ECO:0007669"/>
    <property type="project" value="TreeGrafter"/>
</dbReference>
<evidence type="ECO:0000256" key="1">
    <source>
        <dbReference type="ARBA" id="ARBA00016067"/>
    </source>
</evidence>
<dbReference type="InterPro" id="IPR024790">
    <property type="entry name" value="APC4_long_dom"/>
</dbReference>
<dbReference type="AlphaFoldDB" id="M2MZT2"/>
<dbReference type="GeneID" id="19110670"/>
<keyword evidence="4" id="KW-0833">Ubl conjugation pathway</keyword>
<feature type="domain" description="Anaphase-promoting complex subunit 4-like WD40" evidence="6">
    <location>
        <begin position="21"/>
        <end position="135"/>
    </location>
</feature>
<evidence type="ECO:0000256" key="3">
    <source>
        <dbReference type="ARBA" id="ARBA00022776"/>
    </source>
</evidence>
<gene>
    <name evidence="8" type="ORF">BAUCODRAFT_281096</name>
</gene>
<dbReference type="InterPro" id="IPR024977">
    <property type="entry name" value="Apc4-like_WD40_dom"/>
</dbReference>
<dbReference type="SUPFAM" id="SSF82171">
    <property type="entry name" value="DPP6 N-terminal domain-like"/>
    <property type="match status" value="1"/>
</dbReference>
<dbReference type="GO" id="GO:0005680">
    <property type="term" value="C:anaphase-promoting complex"/>
    <property type="evidence" value="ECO:0007669"/>
    <property type="project" value="InterPro"/>
</dbReference>
<dbReference type="Proteomes" id="UP000011761">
    <property type="component" value="Unassembled WGS sequence"/>
</dbReference>
<organism evidence="8 9">
    <name type="scientific">Baudoinia panamericana (strain UAMH 10762)</name>
    <name type="common">Angels' share fungus</name>
    <name type="synonym">Baudoinia compniacensis (strain UAMH 10762)</name>
    <dbReference type="NCBI Taxonomy" id="717646"/>
    <lineage>
        <taxon>Eukaryota</taxon>
        <taxon>Fungi</taxon>
        <taxon>Dikarya</taxon>
        <taxon>Ascomycota</taxon>
        <taxon>Pezizomycotina</taxon>
        <taxon>Dothideomycetes</taxon>
        <taxon>Dothideomycetidae</taxon>
        <taxon>Mycosphaerellales</taxon>
        <taxon>Teratosphaeriaceae</taxon>
        <taxon>Baudoinia</taxon>
    </lineage>
</organism>
<sequence length="641" mass="70496">MLPVISHTHLSSPAIDPSVLVAYCDPHDLVAIATENVVVVYRINGQVAFTVKPSKDFFRVQDDAKLAATALAWKQDGKLLACGWNDGSYGLYSGENGRLISHGWLSGRGQSPTAGNRLDDQTDLDGAVVTCFSWMRHDGQSSAPSQPTVSADELDTEAWFAREDGSDADDNSGAALINEQLRPHGHATIEKLARSIVTLDVTTVFPKLSALPSHGLRVGSSSVDGGKFASQAQTDLAFESVVKAGAADDVDALLIYASDGGVEVFMDAIVPVGTRKIHDRPICAAAHAKSFSHAILSRDHDRHLHLCHMDLPLQTLGSPLLYVVSQNTKRIQSLLAYVSQTCDCMVHDFRTGLQFPDRLIANAQTELEEKQEGDLIMNLYHLAMTTDFTPTMLEWLIDIVKETNHKRWDQAVNSLYTHIQTHLFMHFRPGLERLSIATTTLRGHARFHEGSTNFDVPPGPFTKLLDAIDSLGIVAEKMLLMIIDEHKQFKAFSKWLRVMIEIGVAGPGTKGAIETEERENPNIEYSLVLEYIERTMTRSRLARHLQAEPTNTEDRSAEDILALQCSASTAEPYTLIQLDQSLSAQPAIHTFSESFRPGQLHIGGRKGKRVCVVFGNDGKEWLVLDLDAKKGDVDKDAEMAG</sequence>
<evidence type="ECO:0000313" key="8">
    <source>
        <dbReference type="EMBL" id="EMC92184.1"/>
    </source>
</evidence>
<dbReference type="KEGG" id="bcom:BAUCODRAFT_281096"/>
<reference evidence="8 9" key="1">
    <citation type="journal article" date="2012" name="PLoS Pathog.">
        <title>Diverse lifestyles and strategies of plant pathogenesis encoded in the genomes of eighteen Dothideomycetes fungi.</title>
        <authorList>
            <person name="Ohm R.A."/>
            <person name="Feau N."/>
            <person name="Henrissat B."/>
            <person name="Schoch C.L."/>
            <person name="Horwitz B.A."/>
            <person name="Barry K.W."/>
            <person name="Condon B.J."/>
            <person name="Copeland A.C."/>
            <person name="Dhillon B."/>
            <person name="Glaser F."/>
            <person name="Hesse C.N."/>
            <person name="Kosti I."/>
            <person name="LaButti K."/>
            <person name="Lindquist E.A."/>
            <person name="Lucas S."/>
            <person name="Salamov A.A."/>
            <person name="Bradshaw R.E."/>
            <person name="Ciuffetti L."/>
            <person name="Hamelin R.C."/>
            <person name="Kema G.H.J."/>
            <person name="Lawrence C."/>
            <person name="Scott J.A."/>
            <person name="Spatafora J.W."/>
            <person name="Turgeon B.G."/>
            <person name="de Wit P.J.G.M."/>
            <person name="Zhong S."/>
            <person name="Goodwin S.B."/>
            <person name="Grigoriev I.V."/>
        </authorList>
    </citation>
    <scope>NUCLEOTIDE SEQUENCE [LARGE SCALE GENOMIC DNA]</scope>
    <source>
        <strain evidence="8 9">UAMH 10762</strain>
    </source>
</reference>
<evidence type="ECO:0000256" key="2">
    <source>
        <dbReference type="ARBA" id="ARBA00022618"/>
    </source>
</evidence>
<dbReference type="HOGENOM" id="CLU_011501_0_0_1"/>
<dbReference type="RefSeq" id="XP_007680643.1">
    <property type="nucleotide sequence ID" value="XM_007682453.1"/>
</dbReference>
<evidence type="ECO:0000259" key="7">
    <source>
        <dbReference type="Pfam" id="PF12896"/>
    </source>
</evidence>
<dbReference type="STRING" id="717646.M2MZT2"/>
<dbReference type="EMBL" id="KB445562">
    <property type="protein sequence ID" value="EMC92184.1"/>
    <property type="molecule type" value="Genomic_DNA"/>
</dbReference>
<evidence type="ECO:0000259" key="6">
    <source>
        <dbReference type="Pfam" id="PF12894"/>
    </source>
</evidence>
<evidence type="ECO:0000313" key="9">
    <source>
        <dbReference type="Proteomes" id="UP000011761"/>
    </source>
</evidence>
<dbReference type="GO" id="GO:0051301">
    <property type="term" value="P:cell division"/>
    <property type="evidence" value="ECO:0007669"/>
    <property type="project" value="UniProtKB-KW"/>
</dbReference>
<dbReference type="Pfam" id="PF12896">
    <property type="entry name" value="ANAPC4"/>
    <property type="match status" value="1"/>
</dbReference>
<keyword evidence="5" id="KW-0131">Cell cycle</keyword>
<keyword evidence="9" id="KW-1185">Reference proteome</keyword>
<protein>
    <recommendedName>
        <fullName evidence="1">Anaphase-promoting complex subunit 4</fullName>
    </recommendedName>
</protein>
<evidence type="ECO:0000256" key="4">
    <source>
        <dbReference type="ARBA" id="ARBA00022786"/>
    </source>
</evidence>
<keyword evidence="3" id="KW-0498">Mitosis</keyword>